<dbReference type="GeneID" id="70217279"/>
<comment type="caution">
    <text evidence="2">The sequence shown here is derived from an EMBL/GenBank/DDBJ whole genome shotgun (WGS) entry which is preliminary data.</text>
</comment>
<dbReference type="AlphaFoldDB" id="A0A9P9HLF3"/>
<sequence length="575" mass="65067">MDLSSINTALGLTRRDEEKPHARFEGLGTFWIVFSTVWTVLLVAGMVFLYRRRNMPILRIRGLLLSFSAVVLLHFYWLAVQWVYVVALLFPPTIEFWIMSIWLPFGVALFHASNSRFLYVAKSQKKLFAGDNAGPKSERVHKRGLVGRYCRLDYTIRMLVLVGLGMLFQLLLTIFMFLVSRKFHNSFGIPGTEVTGTDSQRMAAARKGWEWWPSIVWQLVWAWVIAPIILWKSRNIRDTLGWRVQTIACCLANLHAAPMWLIALYIPAMAPVNSVFVPPQWIALSIMILEILTIFLPCWEVLKHQSLQQETLDIIAHWESNKTLAQGSAKSITTRSTTLAGSSRTARSIRSQISNESIFTMGALEYVLECNPEPLQQFSALHDFSGENIAFLRAITEWKLSLPASIRDPKSRENSAAQELVYERFNSALRIYVNFISARDAEFQVNLSSQDLRKLENVFEASARTLYGEKRAVDPALPFESFMMTSPANVNSSGASAHGSENGIITASIEVSDRALYWGDIPEDFDSSIFDDAEASIKYLVLTNTWPKFVKDKHCSLASTDNLESGNVILTTRSK</sequence>
<dbReference type="Gene3D" id="1.10.167.10">
    <property type="entry name" value="Regulator of G-protein Signalling 4, domain 2"/>
    <property type="match status" value="1"/>
</dbReference>
<dbReference type="OrthoDB" id="5313079at2759"/>
<keyword evidence="1" id="KW-0812">Transmembrane</keyword>
<feature type="transmembrane region" description="Helical" evidence="1">
    <location>
        <begin position="158"/>
        <end position="179"/>
    </location>
</feature>
<organism evidence="2 3">
    <name type="scientific">Fusarium redolens</name>
    <dbReference type="NCBI Taxonomy" id="48865"/>
    <lineage>
        <taxon>Eukaryota</taxon>
        <taxon>Fungi</taxon>
        <taxon>Dikarya</taxon>
        <taxon>Ascomycota</taxon>
        <taxon>Pezizomycotina</taxon>
        <taxon>Sordariomycetes</taxon>
        <taxon>Hypocreomycetidae</taxon>
        <taxon>Hypocreales</taxon>
        <taxon>Nectriaceae</taxon>
        <taxon>Fusarium</taxon>
        <taxon>Fusarium redolens species complex</taxon>
    </lineage>
</organism>
<dbReference type="Proteomes" id="UP000720189">
    <property type="component" value="Unassembled WGS sequence"/>
</dbReference>
<evidence type="ECO:0008006" key="4">
    <source>
        <dbReference type="Google" id="ProtNLM"/>
    </source>
</evidence>
<evidence type="ECO:0000256" key="1">
    <source>
        <dbReference type="SAM" id="Phobius"/>
    </source>
</evidence>
<dbReference type="InterPro" id="IPR036305">
    <property type="entry name" value="RGS_sf"/>
</dbReference>
<feature type="transmembrane region" description="Helical" evidence="1">
    <location>
        <begin position="242"/>
        <end position="266"/>
    </location>
</feature>
<feature type="transmembrane region" description="Helical" evidence="1">
    <location>
        <begin position="96"/>
        <end position="119"/>
    </location>
</feature>
<feature type="transmembrane region" description="Helical" evidence="1">
    <location>
        <begin position="30"/>
        <end position="50"/>
    </location>
</feature>
<gene>
    <name evidence="2" type="ORF">BKA55DRAFT_507159</name>
</gene>
<protein>
    <recommendedName>
        <fullName evidence="4">RGS domain-containing protein</fullName>
    </recommendedName>
</protein>
<feature type="transmembrane region" description="Helical" evidence="1">
    <location>
        <begin position="211"/>
        <end position="230"/>
    </location>
</feature>
<keyword evidence="3" id="KW-1185">Reference proteome</keyword>
<reference evidence="2" key="1">
    <citation type="journal article" date="2021" name="Nat. Commun.">
        <title>Genetic determinants of endophytism in the Arabidopsis root mycobiome.</title>
        <authorList>
            <person name="Mesny F."/>
            <person name="Miyauchi S."/>
            <person name="Thiergart T."/>
            <person name="Pickel B."/>
            <person name="Atanasova L."/>
            <person name="Karlsson M."/>
            <person name="Huettel B."/>
            <person name="Barry K.W."/>
            <person name="Haridas S."/>
            <person name="Chen C."/>
            <person name="Bauer D."/>
            <person name="Andreopoulos W."/>
            <person name="Pangilinan J."/>
            <person name="LaButti K."/>
            <person name="Riley R."/>
            <person name="Lipzen A."/>
            <person name="Clum A."/>
            <person name="Drula E."/>
            <person name="Henrissat B."/>
            <person name="Kohler A."/>
            <person name="Grigoriev I.V."/>
            <person name="Martin F.M."/>
            <person name="Hacquard S."/>
        </authorList>
    </citation>
    <scope>NUCLEOTIDE SEQUENCE</scope>
    <source>
        <strain evidence="2">MPI-CAGE-AT-0023</strain>
    </source>
</reference>
<keyword evidence="1" id="KW-1133">Transmembrane helix</keyword>
<evidence type="ECO:0000313" key="3">
    <source>
        <dbReference type="Proteomes" id="UP000720189"/>
    </source>
</evidence>
<feature type="transmembrane region" description="Helical" evidence="1">
    <location>
        <begin position="62"/>
        <end position="84"/>
    </location>
</feature>
<dbReference type="InterPro" id="IPR044926">
    <property type="entry name" value="RGS_subdomain_2"/>
</dbReference>
<keyword evidence="1" id="KW-0472">Membrane</keyword>
<dbReference type="EMBL" id="JAGMUX010000005">
    <property type="protein sequence ID" value="KAH7258817.1"/>
    <property type="molecule type" value="Genomic_DNA"/>
</dbReference>
<evidence type="ECO:0000313" key="2">
    <source>
        <dbReference type="EMBL" id="KAH7258817.1"/>
    </source>
</evidence>
<dbReference type="RefSeq" id="XP_046051525.1">
    <property type="nucleotide sequence ID" value="XM_046187325.1"/>
</dbReference>
<name>A0A9P9HLF3_FUSRE</name>
<dbReference type="SUPFAM" id="SSF48097">
    <property type="entry name" value="Regulator of G-protein signaling, RGS"/>
    <property type="match status" value="1"/>
</dbReference>
<feature type="transmembrane region" description="Helical" evidence="1">
    <location>
        <begin position="281"/>
        <end position="302"/>
    </location>
</feature>
<proteinExistence type="predicted"/>
<accession>A0A9P9HLF3</accession>